<comment type="caution">
    <text evidence="2">The sequence shown here is derived from an EMBL/GenBank/DDBJ whole genome shotgun (WGS) entry which is preliminary data.</text>
</comment>
<evidence type="ECO:0000256" key="1">
    <source>
        <dbReference type="SAM" id="Phobius"/>
    </source>
</evidence>
<evidence type="ECO:0000313" key="3">
    <source>
        <dbReference type="Proteomes" id="UP001229346"/>
    </source>
</evidence>
<keyword evidence="1" id="KW-0812">Transmembrane</keyword>
<protein>
    <submittedName>
        <fullName evidence="2">ABC-type glycerol-3-phosphate transport system substrate-binding protein</fullName>
    </submittedName>
</protein>
<keyword evidence="1" id="KW-1133">Transmembrane helix</keyword>
<dbReference type="Pfam" id="PF01547">
    <property type="entry name" value="SBP_bac_1"/>
    <property type="match status" value="1"/>
</dbReference>
<dbReference type="CDD" id="cd02795">
    <property type="entry name" value="CBM6-CBM35-CBM36_like"/>
    <property type="match status" value="1"/>
</dbReference>
<dbReference type="Proteomes" id="UP001229346">
    <property type="component" value="Unassembled WGS sequence"/>
</dbReference>
<dbReference type="PANTHER" id="PTHR43649:SF27">
    <property type="entry name" value="EXTRACELLULAR SOLUTE-BINDING PROTEIN FAMILY 1"/>
    <property type="match status" value="1"/>
</dbReference>
<dbReference type="SUPFAM" id="SSF53850">
    <property type="entry name" value="Periplasmic binding protein-like II"/>
    <property type="match status" value="1"/>
</dbReference>
<feature type="transmembrane region" description="Helical" evidence="1">
    <location>
        <begin position="12"/>
        <end position="30"/>
    </location>
</feature>
<dbReference type="PANTHER" id="PTHR43649">
    <property type="entry name" value="ARABINOSE-BINDING PROTEIN-RELATED"/>
    <property type="match status" value="1"/>
</dbReference>
<dbReference type="CDD" id="cd14489">
    <property type="entry name" value="CBM_SBP_bac_1_like"/>
    <property type="match status" value="1"/>
</dbReference>
<reference evidence="2 3" key="1">
    <citation type="submission" date="2023-07" db="EMBL/GenBank/DDBJ databases">
        <title>Sorghum-associated microbial communities from plants grown in Nebraska, USA.</title>
        <authorList>
            <person name="Schachtman D."/>
        </authorList>
    </citation>
    <scope>NUCLEOTIDE SEQUENCE [LARGE SCALE GENOMIC DNA]</scope>
    <source>
        <strain evidence="2 3">CC482</strain>
    </source>
</reference>
<gene>
    <name evidence="2" type="ORF">J2T15_002190</name>
</gene>
<keyword evidence="3" id="KW-1185">Reference proteome</keyword>
<proteinExistence type="predicted"/>
<sequence length="964" mass="109004">MLKATGRTMRLFYVLLVLIIVTTFVFIVPANRSSGSEYVLEPIKEMSEPIVDRIKGQASAGNRYEAYLSEHADAARPAMELMIEGESYAAVDGIDVATLESYEGASTPVVSTEESGAIHWDVDVPEDGLYHLSLRYFPAEGNTSPIERELLIDGSAPFEEASRLVFSRVWRNERPGLTQDARGNDLRPRQVESPQWQESVLRDAEGYYRDPFSFYLTKGQHRITLVSLREPMIIDYLKLYQQEAIPAYEQVASAYQERGYEPTNGLFIKLQGENAAFKSNPSLYPLNDRSSPGTEPYHVSKIRMNTIGGVNWKIPGQWISWEIDIPQDGLYEFGLRYKQNTVRGVNVVRELTIDGVVPFKESEAIPFPYDGVWQIGSPGENGSPYLYHLTKGKHRIKLELTMGELAEIIRMVRSSIQQLNALYLKIIMITSAAPDPLRDYELDKKIPELQAVFQEQSELLAKAADRMDEMVGGTSASTTILRTTSYQLDDLGSRTETLTSRLKSFKDNVTALGTWLLTVNEQPLEIDYLYFKSPDVAAPKASAGIVGKSVHEVMSFARSFSEDYSHISNGEQDEKSINVWIAAGRDQAQLLRSMIDNSFTPQTGIDVNLQLVSPAVVLPATLAGKGPDIALTQGDVINFAMRGALQDLTAFPDFEAVRSRFKESAFTGFNYRDGVYAVPETQSFPMLFYRKDILEELKLDVPMTWDDMYRIIPELQKHNMDLALPQNIVFESMLYQNGGQYYQQDGIATDLDSDIGIETFRKWTELYTNYKLPIEFDFINRFRTGEMPIGIADYTTFNFLTIFAPEIRGQWGFVAVPGTRAKDGTVHHETMSTATGTVMFDNAKNKEAGWAFIKWWTDTEAQVTFGREMEAILGESARYAAANQEALKRLPWSAKEMKQLTDELEWVVGRPAVPGGYSLDRHLYNAFYEVYTEGSEPRETLENYVRTINQEITIKRQEFDLPTK</sequence>
<organism evidence="2 3">
    <name type="scientific">Paenibacillus harenae</name>
    <dbReference type="NCBI Taxonomy" id="306543"/>
    <lineage>
        <taxon>Bacteria</taxon>
        <taxon>Bacillati</taxon>
        <taxon>Bacillota</taxon>
        <taxon>Bacilli</taxon>
        <taxon>Bacillales</taxon>
        <taxon>Paenibacillaceae</taxon>
        <taxon>Paenibacillus</taxon>
    </lineage>
</organism>
<dbReference type="Gene3D" id="2.60.120.260">
    <property type="entry name" value="Galactose-binding domain-like"/>
    <property type="match status" value="2"/>
</dbReference>
<keyword evidence="1" id="KW-0472">Membrane</keyword>
<accession>A0ABT9TZE8</accession>
<dbReference type="InterPro" id="IPR006059">
    <property type="entry name" value="SBP"/>
</dbReference>
<dbReference type="InterPro" id="IPR050490">
    <property type="entry name" value="Bact_solute-bd_prot1"/>
</dbReference>
<evidence type="ECO:0000313" key="2">
    <source>
        <dbReference type="EMBL" id="MDQ0112755.1"/>
    </source>
</evidence>
<dbReference type="Gene3D" id="3.40.190.10">
    <property type="entry name" value="Periplasmic binding protein-like II"/>
    <property type="match status" value="1"/>
</dbReference>
<dbReference type="EMBL" id="JAUSSU010000004">
    <property type="protein sequence ID" value="MDQ0112755.1"/>
    <property type="molecule type" value="Genomic_DNA"/>
</dbReference>
<name>A0ABT9TZE8_PAEHA</name>